<dbReference type="InterPro" id="IPR054170">
    <property type="entry name" value="RlmL_1st"/>
</dbReference>
<dbReference type="Pfam" id="PF01170">
    <property type="entry name" value="UPF0020"/>
    <property type="match status" value="1"/>
</dbReference>
<evidence type="ECO:0000259" key="8">
    <source>
        <dbReference type="PROSITE" id="PS51165"/>
    </source>
</evidence>
<protein>
    <recommendedName>
        <fullName evidence="6">Ribosomal RNA large subunit methyltransferase K/L</fullName>
    </recommendedName>
    <domain>
        <recommendedName>
            <fullName evidence="6">23S rRNA m2G2445 methyltransferase</fullName>
            <ecNumber evidence="6">2.1.1.173</ecNumber>
        </recommendedName>
        <alternativeName>
            <fullName evidence="6">rRNA (guanine-N(2)-)-methyltransferase RlmL</fullName>
        </alternativeName>
    </domain>
    <domain>
        <recommendedName>
            <fullName evidence="6">23S rRNA m7G2069 methyltransferase</fullName>
            <ecNumber evidence="6">2.1.1.264</ecNumber>
        </recommendedName>
        <alternativeName>
            <fullName evidence="6">rRNA (guanine-N(7)-)-methyltransferase RlmK</fullName>
        </alternativeName>
    </domain>
</protein>
<dbReference type="PANTHER" id="PTHR47313:SF1">
    <property type="entry name" value="RIBOSOMAL RNA LARGE SUBUNIT METHYLTRANSFERASE K_L"/>
    <property type="match status" value="1"/>
</dbReference>
<comment type="catalytic activity">
    <reaction evidence="6">
        <text>guanosine(2069) in 23S rRNA + S-adenosyl-L-methionine = N(2)-methylguanosine(2069) in 23S rRNA + S-adenosyl-L-homocysteine + H(+)</text>
        <dbReference type="Rhea" id="RHEA:43772"/>
        <dbReference type="Rhea" id="RHEA-COMP:10688"/>
        <dbReference type="Rhea" id="RHEA-COMP:10689"/>
        <dbReference type="ChEBI" id="CHEBI:15378"/>
        <dbReference type="ChEBI" id="CHEBI:57856"/>
        <dbReference type="ChEBI" id="CHEBI:59789"/>
        <dbReference type="ChEBI" id="CHEBI:74269"/>
        <dbReference type="ChEBI" id="CHEBI:74481"/>
        <dbReference type="EC" id="2.1.1.264"/>
    </reaction>
</comment>
<dbReference type="Pfam" id="PF22020">
    <property type="entry name" value="RlmL_1st"/>
    <property type="match status" value="1"/>
</dbReference>
<dbReference type="InterPro" id="IPR017244">
    <property type="entry name" value="23SrRNA_methyltr_KL"/>
</dbReference>
<dbReference type="InterPro" id="IPR053943">
    <property type="entry name" value="RlmKL-like_Mtase_CS"/>
</dbReference>
<evidence type="ECO:0000256" key="2">
    <source>
        <dbReference type="ARBA" id="ARBA00022552"/>
    </source>
</evidence>
<keyword evidence="3 6" id="KW-0489">Methyltransferase</keyword>
<dbReference type="Gene3D" id="3.40.50.150">
    <property type="entry name" value="Vaccinia Virus protein VP39"/>
    <property type="match status" value="2"/>
</dbReference>
<accession>A0A973A948</accession>
<reference evidence="9" key="1">
    <citation type="submission" date="2020-05" db="EMBL/GenBank/DDBJ databases">
        <title>Sulfur intermediates as new biogeochemical hubs in an aquatic model microbial ecosystem.</title>
        <authorList>
            <person name="Vigneron A."/>
        </authorList>
    </citation>
    <scope>NUCLEOTIDE SEQUENCE</scope>
    <source>
        <strain evidence="9">Bin.250</strain>
    </source>
</reference>
<comment type="function">
    <text evidence="6">Specifically methylates the guanine in position 2445 (m2G2445) and the guanine in position 2069 (m7G2069) of 23S rRNA.</text>
</comment>
<keyword evidence="2 6" id="KW-0698">rRNA processing</keyword>
<dbReference type="SMART" id="SM00981">
    <property type="entry name" value="THUMP"/>
    <property type="match status" value="1"/>
</dbReference>
<feature type="domain" description="THUMP" evidence="8">
    <location>
        <begin position="45"/>
        <end position="156"/>
    </location>
</feature>
<dbReference type="GO" id="GO:0003723">
    <property type="term" value="F:RNA binding"/>
    <property type="evidence" value="ECO:0007669"/>
    <property type="project" value="UniProtKB-UniRule"/>
</dbReference>
<dbReference type="Proteomes" id="UP000754644">
    <property type="component" value="Unassembled WGS sequence"/>
</dbReference>
<name>A0A973A948_9GAMM</name>
<comment type="caution">
    <text evidence="9">The sequence shown here is derived from an EMBL/GenBank/DDBJ whole genome shotgun (WGS) entry which is preliminary data.</text>
</comment>
<dbReference type="Pfam" id="PF02926">
    <property type="entry name" value="THUMP"/>
    <property type="match status" value="1"/>
</dbReference>
<evidence type="ECO:0000256" key="4">
    <source>
        <dbReference type="ARBA" id="ARBA00022679"/>
    </source>
</evidence>
<dbReference type="PIRSF" id="PIRSF037618">
    <property type="entry name" value="RNA_Mtase_bacteria_prd"/>
    <property type="match status" value="1"/>
</dbReference>
<dbReference type="GO" id="GO:0052915">
    <property type="term" value="F:23S rRNA (guanine(2445)-N(2))-methyltransferase activity"/>
    <property type="evidence" value="ECO:0007669"/>
    <property type="project" value="UniProtKB-UniRule"/>
</dbReference>
<evidence type="ECO:0000256" key="6">
    <source>
        <dbReference type="HAMAP-Rule" id="MF_01858"/>
    </source>
</evidence>
<dbReference type="SUPFAM" id="SSF53335">
    <property type="entry name" value="S-adenosyl-L-methionine-dependent methyltransferases"/>
    <property type="match status" value="2"/>
</dbReference>
<dbReference type="InterPro" id="IPR029063">
    <property type="entry name" value="SAM-dependent_MTases_sf"/>
</dbReference>
<dbReference type="AlphaFoldDB" id="A0A973A948"/>
<dbReference type="InterPro" id="IPR000241">
    <property type="entry name" value="RlmKL-like_Mtase"/>
</dbReference>
<organism evidence="9 10">
    <name type="scientific">SAR86 cluster bacterium</name>
    <dbReference type="NCBI Taxonomy" id="2030880"/>
    <lineage>
        <taxon>Bacteria</taxon>
        <taxon>Pseudomonadati</taxon>
        <taxon>Pseudomonadota</taxon>
        <taxon>Gammaproteobacteria</taxon>
        <taxon>SAR86 cluster</taxon>
    </lineage>
</organism>
<sequence>MKNPTYFATAPKGMPDLLVTELQSFGATNVSETRAGAQFEGSMEVVYRACLWSRLANRILLPLKTFPADSPEALYEGVRSIDWTAHLLVNQTLAVDANVSASKITHSHYAALKIKDAIVDSFAESQGDRPNVDVDRPDIRINCYIHRDQAALYLDLSGSSLHQRNYRLEAGQAPLKENLAAALLLRARWPEILADKGAFVDPMCGSGTLVIEAAMLAADIAPGLTRDYYGFLGWRQHDVALWEGLIKEAVSRREAGLSKLPTMLGFDNDRRVLEQARDNARRAGLDGKVEFAFQDIEHFRHSFPAHGLVVTNPPYGRRLAETNELPRLYHALGTMLKTHLRGWKAALFTEDQTLGKHLGLRADKLHTLYNGAIACKLIHFTIEESHFYRDARLPFRIKPDELSEHAAMFRNRLDKNLKQLTKWARRDGVSCFRVYDADLPDYAAAIDVYRRAGAAAGSDPAEVIEQWVCIQEYAAPQTIDPEKVGLRTRELVTVAQLALGVDDDHLFYKTRARQRGESQYERIATERRFHEVAEGDCRFWVNFEDYLDTGLFLDHRPIRQRIGQQARGKKFLNLFAYTGAVTIHAALGGAATTTTVDMSQTYLDWARRNLELNSLDEKTHRLVQADCLQWLSQQREEASYDLIFLDPPTFSNSKRMAQSFDVQQDHGRLIRQAMRLLRPDGTLYFSTNMRNFKLDEDVQALFEVKNISSETIPHDFKRRQNIHHCWLMTPKKVGAQSDNASPWPTR</sequence>
<dbReference type="EC" id="2.1.1.264" evidence="6"/>
<comment type="subcellular location">
    <subcellularLocation>
        <location evidence="6">Cytoplasm</location>
    </subcellularLocation>
</comment>
<dbReference type="EC" id="2.1.1.173" evidence="6"/>
<comment type="catalytic activity">
    <reaction evidence="6">
        <text>guanosine(2445) in 23S rRNA + S-adenosyl-L-methionine = N(2)-methylguanosine(2445) in 23S rRNA + S-adenosyl-L-homocysteine + H(+)</text>
        <dbReference type="Rhea" id="RHEA:42740"/>
        <dbReference type="Rhea" id="RHEA-COMP:10215"/>
        <dbReference type="Rhea" id="RHEA-COMP:10216"/>
        <dbReference type="ChEBI" id="CHEBI:15378"/>
        <dbReference type="ChEBI" id="CHEBI:57856"/>
        <dbReference type="ChEBI" id="CHEBI:59789"/>
        <dbReference type="ChEBI" id="CHEBI:74269"/>
        <dbReference type="ChEBI" id="CHEBI:74481"/>
        <dbReference type="EC" id="2.1.1.173"/>
    </reaction>
</comment>
<dbReference type="PROSITE" id="PS01261">
    <property type="entry name" value="UPF0020"/>
    <property type="match status" value="1"/>
</dbReference>
<dbReference type="GO" id="GO:0070043">
    <property type="term" value="F:rRNA (guanine-N7-)-methyltransferase activity"/>
    <property type="evidence" value="ECO:0007669"/>
    <property type="project" value="UniProtKB-UniRule"/>
</dbReference>
<proteinExistence type="inferred from homology"/>
<dbReference type="NCBIfam" id="NF008748">
    <property type="entry name" value="PRK11783.1"/>
    <property type="match status" value="1"/>
</dbReference>
<evidence type="ECO:0000256" key="3">
    <source>
        <dbReference type="ARBA" id="ARBA00022603"/>
    </source>
</evidence>
<evidence type="ECO:0000256" key="5">
    <source>
        <dbReference type="ARBA" id="ARBA00022691"/>
    </source>
</evidence>
<evidence type="ECO:0000313" key="9">
    <source>
        <dbReference type="EMBL" id="NQV64411.1"/>
    </source>
</evidence>
<dbReference type="EMBL" id="JABMOJ010000125">
    <property type="protein sequence ID" value="NQV64411.1"/>
    <property type="molecule type" value="Genomic_DNA"/>
</dbReference>
<dbReference type="CDD" id="cd11715">
    <property type="entry name" value="THUMP_AdoMetMT"/>
    <property type="match status" value="1"/>
</dbReference>
<gene>
    <name evidence="9" type="primary">rlmKL</name>
    <name evidence="6" type="synonym">rlmL</name>
    <name evidence="9" type="ORF">HQ497_03505</name>
</gene>
<dbReference type="HAMAP" id="MF_01858">
    <property type="entry name" value="23SrRNA_methyltr_KL"/>
    <property type="match status" value="1"/>
</dbReference>
<dbReference type="InterPro" id="IPR004114">
    <property type="entry name" value="THUMP_dom"/>
</dbReference>
<dbReference type="Gene3D" id="3.30.750.80">
    <property type="entry name" value="RNA methyltransferase domain (HRMD) like"/>
    <property type="match status" value="1"/>
</dbReference>
<dbReference type="GO" id="GO:0005737">
    <property type="term" value="C:cytoplasm"/>
    <property type="evidence" value="ECO:0007669"/>
    <property type="project" value="UniProtKB-SubCell"/>
</dbReference>
<keyword evidence="4 6" id="KW-0808">Transferase</keyword>
<dbReference type="PROSITE" id="PS51165">
    <property type="entry name" value="THUMP"/>
    <property type="match status" value="1"/>
</dbReference>
<evidence type="ECO:0000256" key="7">
    <source>
        <dbReference type="PROSITE-ProRule" id="PRU00529"/>
    </source>
</evidence>
<keyword evidence="1 6" id="KW-0963">Cytoplasm</keyword>
<comment type="similarity">
    <text evidence="6">Belongs to the methyltransferase superfamily. RlmKL family.</text>
</comment>
<dbReference type="PROSITE" id="PS00092">
    <property type="entry name" value="N6_MTASE"/>
    <property type="match status" value="1"/>
</dbReference>
<dbReference type="CDD" id="cd02440">
    <property type="entry name" value="AdoMet_MTases"/>
    <property type="match status" value="1"/>
</dbReference>
<dbReference type="InterPro" id="IPR002052">
    <property type="entry name" value="DNA_methylase_N6_adenine_CS"/>
</dbReference>
<dbReference type="Pfam" id="PF10672">
    <property type="entry name" value="Methyltrans_SAM"/>
    <property type="match status" value="1"/>
</dbReference>
<dbReference type="Gene3D" id="3.30.2130.30">
    <property type="match status" value="1"/>
</dbReference>
<dbReference type="PANTHER" id="PTHR47313">
    <property type="entry name" value="RIBOSOMAL RNA LARGE SUBUNIT METHYLTRANSFERASE K/L"/>
    <property type="match status" value="1"/>
</dbReference>
<keyword evidence="5 6" id="KW-0949">S-adenosyl-L-methionine</keyword>
<dbReference type="InterPro" id="IPR019614">
    <property type="entry name" value="SAM-dep_methyl-trfase"/>
</dbReference>
<keyword evidence="7" id="KW-0694">RNA-binding</keyword>
<evidence type="ECO:0000313" key="10">
    <source>
        <dbReference type="Proteomes" id="UP000754644"/>
    </source>
</evidence>
<evidence type="ECO:0000256" key="1">
    <source>
        <dbReference type="ARBA" id="ARBA00022490"/>
    </source>
</evidence>